<protein>
    <submittedName>
        <fullName evidence="7">Flagellar basal-body rod protein FlgG</fullName>
    </submittedName>
</protein>
<dbReference type="Pfam" id="PF22692">
    <property type="entry name" value="LlgE_F_G_D1"/>
    <property type="match status" value="1"/>
</dbReference>
<dbReference type="OrthoDB" id="9804559at2"/>
<feature type="domain" description="Flagellar hook protein FlgE/F/G-like D1" evidence="6">
    <location>
        <begin position="91"/>
        <end position="154"/>
    </location>
</feature>
<evidence type="ECO:0000256" key="4">
    <source>
        <dbReference type="RuleBase" id="RU362116"/>
    </source>
</evidence>
<reference evidence="7 8" key="1">
    <citation type="submission" date="2016-06" db="EMBL/GenBank/DDBJ databases">
        <title>Three novel species with peptidoglycan cell walls form the new genus Lacunisphaera gen. nov. in the family Opitutaceae of the verrucomicrobial subdivision 4.</title>
        <authorList>
            <person name="Rast P."/>
            <person name="Gloeckner I."/>
            <person name="Jogler M."/>
            <person name="Boedeker C."/>
            <person name="Jeske O."/>
            <person name="Wiegand S."/>
            <person name="Reinhardt R."/>
            <person name="Schumann P."/>
            <person name="Rohde M."/>
            <person name="Spring S."/>
            <person name="Gloeckner F.O."/>
            <person name="Jogler C."/>
        </authorList>
    </citation>
    <scope>NUCLEOTIDE SEQUENCE [LARGE SCALE GENOMIC DNA]</scope>
    <source>
        <strain evidence="7 8">IG16b</strain>
    </source>
</reference>
<dbReference type="InterPro" id="IPR010930">
    <property type="entry name" value="Flg_bb/hook_C_dom"/>
</dbReference>
<dbReference type="GO" id="GO:0009425">
    <property type="term" value="C:bacterial-type flagellum basal body"/>
    <property type="evidence" value="ECO:0007669"/>
    <property type="project" value="UniProtKB-SubCell"/>
</dbReference>
<name>A0A1D8AW65_9BACT</name>
<dbReference type="KEGG" id="obg:Verru16b_02208"/>
<dbReference type="InterPro" id="IPR020013">
    <property type="entry name" value="Flagellar_FlgE/F/G"/>
</dbReference>
<comment type="similarity">
    <text evidence="2 4">Belongs to the flagella basal body rod proteins family.</text>
</comment>
<evidence type="ECO:0000313" key="7">
    <source>
        <dbReference type="EMBL" id="AOS45132.1"/>
    </source>
</evidence>
<dbReference type="RefSeq" id="WP_069962317.1">
    <property type="nucleotide sequence ID" value="NZ_CP016094.1"/>
</dbReference>
<feature type="domain" description="Flagellar basal-body/hook protein C-terminal" evidence="5">
    <location>
        <begin position="202"/>
        <end position="246"/>
    </location>
</feature>
<comment type="subcellular location">
    <subcellularLocation>
        <location evidence="1 4">Bacterial flagellum basal body</location>
    </subcellularLocation>
</comment>
<gene>
    <name evidence="7" type="primary">flgG_2</name>
    <name evidence="7" type="ORF">Verru16b_02208</name>
</gene>
<evidence type="ECO:0000259" key="6">
    <source>
        <dbReference type="Pfam" id="PF22692"/>
    </source>
</evidence>
<dbReference type="PANTHER" id="PTHR30435">
    <property type="entry name" value="FLAGELLAR PROTEIN"/>
    <property type="match status" value="1"/>
</dbReference>
<dbReference type="InterPro" id="IPR037925">
    <property type="entry name" value="FlgE/F/G-like"/>
</dbReference>
<evidence type="ECO:0000259" key="5">
    <source>
        <dbReference type="Pfam" id="PF06429"/>
    </source>
</evidence>
<dbReference type="NCBIfam" id="TIGR03506">
    <property type="entry name" value="FlgEFG_subfam"/>
    <property type="match status" value="1"/>
</dbReference>
<evidence type="ECO:0000256" key="2">
    <source>
        <dbReference type="ARBA" id="ARBA00009677"/>
    </source>
</evidence>
<keyword evidence="7" id="KW-0969">Cilium</keyword>
<proteinExistence type="inferred from homology"/>
<evidence type="ECO:0000256" key="3">
    <source>
        <dbReference type="ARBA" id="ARBA00023143"/>
    </source>
</evidence>
<dbReference type="GO" id="GO:0071978">
    <property type="term" value="P:bacterial-type flagellum-dependent swarming motility"/>
    <property type="evidence" value="ECO:0007669"/>
    <property type="project" value="TreeGrafter"/>
</dbReference>
<dbReference type="EMBL" id="CP016094">
    <property type="protein sequence ID" value="AOS45132.1"/>
    <property type="molecule type" value="Genomic_DNA"/>
</dbReference>
<keyword evidence="7" id="KW-0966">Cell projection</keyword>
<dbReference type="InterPro" id="IPR053967">
    <property type="entry name" value="LlgE_F_G-like_D1"/>
</dbReference>
<evidence type="ECO:0000256" key="1">
    <source>
        <dbReference type="ARBA" id="ARBA00004117"/>
    </source>
</evidence>
<accession>A0A1D8AW65</accession>
<dbReference type="STRING" id="1838286.Verru16b_02208"/>
<keyword evidence="3 4" id="KW-0975">Bacterial flagellum</keyword>
<dbReference type="SUPFAM" id="SSF117143">
    <property type="entry name" value="Flagellar hook protein flgE"/>
    <property type="match status" value="1"/>
</dbReference>
<sequence>MNIGLYQSAASLAALERWQENVSQNITSAQTSGYRKRTIQFSTENAGEIRPDNNSKTGVDAGVPAIFPRTSAGINFLSGETMPTRRELDIAIQGDGFFEVQMPDGEKAYTRSGEFRLRPDRTLVTSAGLEVLSNSGDPFVLLPGGGPVVVNQDGTLFQGNTALGKLSIQRFGNTAALMPTSGGMFKAGPGAAMEEVEEPDLMQGYLEQSNVQPLREMVDLVLISRAYEANQKMITAIDQQMEKALQALG</sequence>
<organism evidence="7 8">
    <name type="scientific">Lacunisphaera limnophila</name>
    <dbReference type="NCBI Taxonomy" id="1838286"/>
    <lineage>
        <taxon>Bacteria</taxon>
        <taxon>Pseudomonadati</taxon>
        <taxon>Verrucomicrobiota</taxon>
        <taxon>Opitutia</taxon>
        <taxon>Opitutales</taxon>
        <taxon>Opitutaceae</taxon>
        <taxon>Lacunisphaera</taxon>
    </lineage>
</organism>
<keyword evidence="8" id="KW-1185">Reference proteome</keyword>
<dbReference type="PATRIC" id="fig|1838286.3.peg.2220"/>
<dbReference type="Proteomes" id="UP000095228">
    <property type="component" value="Chromosome"/>
</dbReference>
<evidence type="ECO:0000313" key="8">
    <source>
        <dbReference type="Proteomes" id="UP000095228"/>
    </source>
</evidence>
<dbReference type="Pfam" id="PF06429">
    <property type="entry name" value="Flg_bbr_C"/>
    <property type="match status" value="1"/>
</dbReference>
<dbReference type="PANTHER" id="PTHR30435:SF19">
    <property type="entry name" value="FLAGELLAR BASAL-BODY ROD PROTEIN FLGG"/>
    <property type="match status" value="1"/>
</dbReference>
<keyword evidence="7" id="KW-0282">Flagellum</keyword>
<dbReference type="AlphaFoldDB" id="A0A1D8AW65"/>